<keyword evidence="1" id="KW-0732">Signal</keyword>
<evidence type="ECO:0000313" key="3">
    <source>
        <dbReference type="Proteomes" id="UP001365405"/>
    </source>
</evidence>
<organism evidence="2 3">
    <name type="scientific">Pseudaquabacterium inlustre</name>
    <dbReference type="NCBI Taxonomy" id="2984192"/>
    <lineage>
        <taxon>Bacteria</taxon>
        <taxon>Pseudomonadati</taxon>
        <taxon>Pseudomonadota</taxon>
        <taxon>Betaproteobacteria</taxon>
        <taxon>Burkholderiales</taxon>
        <taxon>Sphaerotilaceae</taxon>
        <taxon>Pseudaquabacterium</taxon>
    </lineage>
</organism>
<sequence length="164" mass="18095">MHIRFLSTGAMLAALWLAAGCSVLSPVLPSAGQDEAAAVAALGQPTARYPMPQGATRLEFARGPLGRETYMVDLDAQGRVTQAEQVLDLWHLKRVTDGMDREALLRLLGRPGDRQREYMNRETWYWRYANNDCLVFAVTLNAQGRVVHGGGVMPDPRCELPSAK</sequence>
<reference evidence="2 3" key="1">
    <citation type="submission" date="2024-04" db="EMBL/GenBank/DDBJ databases">
        <title>Novel species of the genus Ideonella isolated from streams.</title>
        <authorList>
            <person name="Lu H."/>
        </authorList>
    </citation>
    <scope>NUCLEOTIDE SEQUENCE [LARGE SCALE GENOMIC DNA]</scope>
    <source>
        <strain evidence="2 3">DXS22W</strain>
    </source>
</reference>
<protein>
    <recommendedName>
        <fullName evidence="4">Outer membrane protein assembly factor BamE</fullName>
    </recommendedName>
</protein>
<evidence type="ECO:0000256" key="1">
    <source>
        <dbReference type="SAM" id="SignalP"/>
    </source>
</evidence>
<keyword evidence="3" id="KW-1185">Reference proteome</keyword>
<dbReference type="RefSeq" id="WP_341408357.1">
    <property type="nucleotide sequence ID" value="NZ_JBBUTH010000001.1"/>
</dbReference>
<gene>
    <name evidence="2" type="ORF">AACH10_00320</name>
</gene>
<accession>A0ABU9CD92</accession>
<proteinExistence type="predicted"/>
<dbReference type="PROSITE" id="PS51257">
    <property type="entry name" value="PROKAR_LIPOPROTEIN"/>
    <property type="match status" value="1"/>
</dbReference>
<dbReference type="Proteomes" id="UP001365405">
    <property type="component" value="Unassembled WGS sequence"/>
</dbReference>
<feature type="chain" id="PRO_5046355997" description="Outer membrane protein assembly factor BamE" evidence="1">
    <location>
        <begin position="26"/>
        <end position="164"/>
    </location>
</feature>
<name>A0ABU9CD92_9BURK</name>
<dbReference type="EMBL" id="JBBUTH010000001">
    <property type="protein sequence ID" value="MEK8048679.1"/>
    <property type="molecule type" value="Genomic_DNA"/>
</dbReference>
<feature type="signal peptide" evidence="1">
    <location>
        <begin position="1"/>
        <end position="25"/>
    </location>
</feature>
<evidence type="ECO:0000313" key="2">
    <source>
        <dbReference type="EMBL" id="MEK8048679.1"/>
    </source>
</evidence>
<evidence type="ECO:0008006" key="4">
    <source>
        <dbReference type="Google" id="ProtNLM"/>
    </source>
</evidence>
<comment type="caution">
    <text evidence="2">The sequence shown here is derived from an EMBL/GenBank/DDBJ whole genome shotgun (WGS) entry which is preliminary data.</text>
</comment>